<protein>
    <submittedName>
        <fullName evidence="1">Uncharacterized protein</fullName>
    </submittedName>
</protein>
<sequence length="69" mass="8274">MSDGRQKYLFANLNIETDGCHLNYITLRQLMTNLHLRLVYYTDWCNMPTWYQLFQYGAVMKSEARASQF</sequence>
<proteinExistence type="predicted"/>
<dbReference type="EMBL" id="JACSDZ010000009">
    <property type="protein sequence ID" value="KAF7395251.1"/>
    <property type="molecule type" value="Genomic_DNA"/>
</dbReference>
<dbReference type="Proteomes" id="UP000617340">
    <property type="component" value="Unassembled WGS sequence"/>
</dbReference>
<organism evidence="1 2">
    <name type="scientific">Vespula germanica</name>
    <name type="common">German yellow jacket</name>
    <name type="synonym">Paravespula germanica</name>
    <dbReference type="NCBI Taxonomy" id="30212"/>
    <lineage>
        <taxon>Eukaryota</taxon>
        <taxon>Metazoa</taxon>
        <taxon>Ecdysozoa</taxon>
        <taxon>Arthropoda</taxon>
        <taxon>Hexapoda</taxon>
        <taxon>Insecta</taxon>
        <taxon>Pterygota</taxon>
        <taxon>Neoptera</taxon>
        <taxon>Endopterygota</taxon>
        <taxon>Hymenoptera</taxon>
        <taxon>Apocrita</taxon>
        <taxon>Aculeata</taxon>
        <taxon>Vespoidea</taxon>
        <taxon>Vespidae</taxon>
        <taxon>Vespinae</taxon>
        <taxon>Vespula</taxon>
    </lineage>
</organism>
<name>A0A834K129_VESGE</name>
<keyword evidence="2" id="KW-1185">Reference proteome</keyword>
<gene>
    <name evidence="1" type="ORF">HZH68_009301</name>
</gene>
<evidence type="ECO:0000313" key="2">
    <source>
        <dbReference type="Proteomes" id="UP000617340"/>
    </source>
</evidence>
<dbReference type="AlphaFoldDB" id="A0A834K129"/>
<accession>A0A834K129</accession>
<reference evidence="1" key="1">
    <citation type="journal article" date="2020" name="G3 (Bethesda)">
        <title>High-Quality Assemblies for Three Invasive Social Wasps from the &lt;i&gt;Vespula&lt;/i&gt; Genus.</title>
        <authorList>
            <person name="Harrop T.W.R."/>
            <person name="Guhlin J."/>
            <person name="McLaughlin G.M."/>
            <person name="Permina E."/>
            <person name="Stockwell P."/>
            <person name="Gilligan J."/>
            <person name="Le Lec M.F."/>
            <person name="Gruber M.A.M."/>
            <person name="Quinn O."/>
            <person name="Lovegrove M."/>
            <person name="Duncan E.J."/>
            <person name="Remnant E.J."/>
            <person name="Van Eeckhoven J."/>
            <person name="Graham B."/>
            <person name="Knapp R.A."/>
            <person name="Langford K.W."/>
            <person name="Kronenberg Z."/>
            <person name="Press M.O."/>
            <person name="Eacker S.M."/>
            <person name="Wilson-Rankin E.E."/>
            <person name="Purcell J."/>
            <person name="Lester P.J."/>
            <person name="Dearden P.K."/>
        </authorList>
    </citation>
    <scope>NUCLEOTIDE SEQUENCE</scope>
    <source>
        <strain evidence="1">Linc-1</strain>
    </source>
</reference>
<comment type="caution">
    <text evidence="1">The sequence shown here is derived from an EMBL/GenBank/DDBJ whole genome shotgun (WGS) entry which is preliminary data.</text>
</comment>
<evidence type="ECO:0000313" key="1">
    <source>
        <dbReference type="EMBL" id="KAF7395251.1"/>
    </source>
</evidence>